<comment type="caution">
    <text evidence="1">The sequence shown here is derived from an EMBL/GenBank/DDBJ whole genome shotgun (WGS) entry which is preliminary data.</text>
</comment>
<protein>
    <recommendedName>
        <fullName evidence="3">PepSY domain-containing protein</fullName>
    </recommendedName>
</protein>
<organism evidence="1 2">
    <name type="scientific">Cellvibrio mixtus</name>
    <dbReference type="NCBI Taxonomy" id="39650"/>
    <lineage>
        <taxon>Bacteria</taxon>
        <taxon>Pseudomonadati</taxon>
        <taxon>Pseudomonadota</taxon>
        <taxon>Gammaproteobacteria</taxon>
        <taxon>Cellvibrionales</taxon>
        <taxon>Cellvibrionaceae</taxon>
        <taxon>Cellvibrio</taxon>
    </lineage>
</organism>
<sequence length="133" mass="13803">MLQSKTSRTTSLVACRQVGIAIRHALSAALSLTLLASLVAFADPSLLDGDMGMPSSAPDNSLIDSKSISADPVQPKLSPAQAAALVRAKVGGQVMSVNSQRSESGVIYGVKVLNDGRMRVINVDGQTGQLLNQ</sequence>
<evidence type="ECO:0000313" key="2">
    <source>
        <dbReference type="Proteomes" id="UP000216101"/>
    </source>
</evidence>
<dbReference type="EMBL" id="NHNI01000001">
    <property type="protein sequence ID" value="OZY86613.1"/>
    <property type="molecule type" value="Genomic_DNA"/>
</dbReference>
<dbReference type="Gene3D" id="3.10.450.40">
    <property type="match status" value="1"/>
</dbReference>
<proteinExistence type="predicted"/>
<evidence type="ECO:0000313" key="1">
    <source>
        <dbReference type="EMBL" id="OZY86613.1"/>
    </source>
</evidence>
<dbReference type="AlphaFoldDB" id="A0A266Q9N6"/>
<dbReference type="Proteomes" id="UP000216101">
    <property type="component" value="Unassembled WGS sequence"/>
</dbReference>
<accession>A0A266Q9N6</accession>
<dbReference type="RefSeq" id="WP_078045438.1">
    <property type="nucleotide sequence ID" value="NZ_NHNI01000001.1"/>
</dbReference>
<gene>
    <name evidence="1" type="ORF">CBP51_06230</name>
</gene>
<name>A0A266Q9N6_9GAMM</name>
<keyword evidence="2" id="KW-1185">Reference proteome</keyword>
<reference evidence="2" key="1">
    <citation type="submission" date="2017-05" db="EMBL/GenBank/DDBJ databases">
        <authorList>
            <person name="Barney B.M."/>
        </authorList>
    </citation>
    <scope>NUCLEOTIDE SEQUENCE [LARGE SCALE GENOMIC DNA]</scope>
    <source>
        <strain evidence="2">PSBB022</strain>
    </source>
</reference>
<evidence type="ECO:0008006" key="3">
    <source>
        <dbReference type="Google" id="ProtNLM"/>
    </source>
</evidence>